<dbReference type="Gene3D" id="3.30.70.100">
    <property type="match status" value="1"/>
</dbReference>
<keyword evidence="3" id="KW-1003">Cell membrane</keyword>
<dbReference type="PANTHER" id="PTHR30221">
    <property type="entry name" value="SMALL-CONDUCTANCE MECHANOSENSITIVE CHANNEL"/>
    <property type="match status" value="1"/>
</dbReference>
<feature type="domain" description="Mechanosensitive ion channel MscS C-terminal" evidence="9">
    <location>
        <begin position="177"/>
        <end position="258"/>
    </location>
</feature>
<keyword evidence="5 7" id="KW-1133">Transmembrane helix</keyword>
<dbReference type="SUPFAM" id="SSF50182">
    <property type="entry name" value="Sm-like ribonucleoproteins"/>
    <property type="match status" value="1"/>
</dbReference>
<comment type="subcellular location">
    <subcellularLocation>
        <location evidence="1">Cell membrane</location>
        <topology evidence="1">Multi-pass membrane protein</topology>
    </subcellularLocation>
</comment>
<reference evidence="12" key="1">
    <citation type="submission" date="2016-10" db="EMBL/GenBank/DDBJ databases">
        <authorList>
            <person name="Varghese N."/>
            <person name="Submissions S."/>
        </authorList>
    </citation>
    <scope>NUCLEOTIDE SEQUENCE [LARGE SCALE GENOMIC DNA]</scope>
    <source>
        <strain evidence="12">Mob M</strain>
    </source>
</reference>
<evidence type="ECO:0000259" key="10">
    <source>
        <dbReference type="Pfam" id="PF21088"/>
    </source>
</evidence>
<protein>
    <submittedName>
        <fullName evidence="11">Small-conductance mechanosensitive channel</fullName>
    </submittedName>
</protein>
<dbReference type="Pfam" id="PF21088">
    <property type="entry name" value="MS_channel_1st"/>
    <property type="match status" value="1"/>
</dbReference>
<evidence type="ECO:0000256" key="7">
    <source>
        <dbReference type="SAM" id="Phobius"/>
    </source>
</evidence>
<dbReference type="EMBL" id="FOUJ01000003">
    <property type="protein sequence ID" value="SFM57556.1"/>
    <property type="molecule type" value="Genomic_DNA"/>
</dbReference>
<organism evidence="11 12">
    <name type="scientific">Methanolobus profundi</name>
    <dbReference type="NCBI Taxonomy" id="487685"/>
    <lineage>
        <taxon>Archaea</taxon>
        <taxon>Methanobacteriati</taxon>
        <taxon>Methanobacteriota</taxon>
        <taxon>Stenosarchaea group</taxon>
        <taxon>Methanomicrobia</taxon>
        <taxon>Methanosarcinales</taxon>
        <taxon>Methanosarcinaceae</taxon>
        <taxon>Methanolobus</taxon>
    </lineage>
</organism>
<dbReference type="Pfam" id="PF00924">
    <property type="entry name" value="MS_channel_2nd"/>
    <property type="match status" value="1"/>
</dbReference>
<dbReference type="InterPro" id="IPR049278">
    <property type="entry name" value="MS_channel_C"/>
</dbReference>
<dbReference type="InterPro" id="IPR045275">
    <property type="entry name" value="MscS_archaea/bacteria_type"/>
</dbReference>
<feature type="transmembrane region" description="Helical" evidence="7">
    <location>
        <begin position="18"/>
        <end position="42"/>
    </location>
</feature>
<evidence type="ECO:0000256" key="3">
    <source>
        <dbReference type="ARBA" id="ARBA00022475"/>
    </source>
</evidence>
<dbReference type="InterPro" id="IPR011066">
    <property type="entry name" value="MscS_channel_C_sf"/>
</dbReference>
<dbReference type="PANTHER" id="PTHR30221:SF20">
    <property type="entry name" value="SMALL-CONDUCTANCE MECHANOSENSITIVE CHANNEL"/>
    <property type="match status" value="1"/>
</dbReference>
<dbReference type="InterPro" id="IPR023408">
    <property type="entry name" value="MscS_beta-dom_sf"/>
</dbReference>
<evidence type="ECO:0000313" key="12">
    <source>
        <dbReference type="Proteomes" id="UP000198535"/>
    </source>
</evidence>
<evidence type="ECO:0000256" key="6">
    <source>
        <dbReference type="ARBA" id="ARBA00023136"/>
    </source>
</evidence>
<sequence>MTNSTIITQYIPPLSDPFLQIITVVLILFFTVVLGKGITIYLQRTLKDKMDKEHLNILLKTIYYGLIVLVILGVIFPVLDIDTSGLLVAGGVVGIVIGFASQSIVGNFISGIFLMVERPIKIGDQVNIDNKLGYVEDIKIISTIIRTYEGLYIRLPNETVFTTSITNYVANLVRRFEYVVGIRYEDDADKAIAIIKDLIDEQPYALVNPSPSVFVDNLGDNAVNITVRVWAPAVEWYDTKTKLLWIIKKTLEENGIEIAFPQRTVWFANGLDTRNMDGNGIHED</sequence>
<feature type="domain" description="Mechanosensitive ion channel MscS" evidence="8">
    <location>
        <begin position="104"/>
        <end position="169"/>
    </location>
</feature>
<dbReference type="Proteomes" id="UP000198535">
    <property type="component" value="Unassembled WGS sequence"/>
</dbReference>
<dbReference type="InterPro" id="IPR010920">
    <property type="entry name" value="LSM_dom_sf"/>
</dbReference>
<evidence type="ECO:0000256" key="1">
    <source>
        <dbReference type="ARBA" id="ARBA00004651"/>
    </source>
</evidence>
<evidence type="ECO:0000313" key="11">
    <source>
        <dbReference type="EMBL" id="SFM57556.1"/>
    </source>
</evidence>
<dbReference type="PROSITE" id="PS00189">
    <property type="entry name" value="LIPOYL"/>
    <property type="match status" value="1"/>
</dbReference>
<dbReference type="InterPro" id="IPR006685">
    <property type="entry name" value="MscS_channel_2nd"/>
</dbReference>
<gene>
    <name evidence="11" type="ORF">SAMN04488696_1672</name>
</gene>
<dbReference type="Gene3D" id="1.10.287.1260">
    <property type="match status" value="1"/>
</dbReference>
<dbReference type="GO" id="GO:0008381">
    <property type="term" value="F:mechanosensitive monoatomic ion channel activity"/>
    <property type="evidence" value="ECO:0007669"/>
    <property type="project" value="InterPro"/>
</dbReference>
<evidence type="ECO:0000259" key="8">
    <source>
        <dbReference type="Pfam" id="PF00924"/>
    </source>
</evidence>
<name>A0A1I4RZ27_9EURY</name>
<dbReference type="RefSeq" id="WP_091935960.1">
    <property type="nucleotide sequence ID" value="NZ_FOUJ01000003.1"/>
</dbReference>
<dbReference type="STRING" id="487685.SAMN04488696_1672"/>
<dbReference type="AlphaFoldDB" id="A0A1I4RZ27"/>
<dbReference type="SUPFAM" id="SSF82861">
    <property type="entry name" value="Mechanosensitive channel protein MscS (YggB), transmembrane region"/>
    <property type="match status" value="1"/>
</dbReference>
<feature type="transmembrane region" description="Helical" evidence="7">
    <location>
        <begin position="62"/>
        <end position="79"/>
    </location>
</feature>
<dbReference type="GO" id="GO:0005886">
    <property type="term" value="C:plasma membrane"/>
    <property type="evidence" value="ECO:0007669"/>
    <property type="project" value="UniProtKB-SubCell"/>
</dbReference>
<dbReference type="Gene3D" id="2.30.30.60">
    <property type="match status" value="1"/>
</dbReference>
<keyword evidence="4 7" id="KW-0812">Transmembrane</keyword>
<dbReference type="SUPFAM" id="SSF82689">
    <property type="entry name" value="Mechanosensitive channel protein MscS (YggB), C-terminal domain"/>
    <property type="match status" value="1"/>
</dbReference>
<proteinExistence type="inferred from homology"/>
<evidence type="ECO:0000256" key="2">
    <source>
        <dbReference type="ARBA" id="ARBA00008017"/>
    </source>
</evidence>
<dbReference type="Pfam" id="PF21082">
    <property type="entry name" value="MS_channel_3rd"/>
    <property type="match status" value="1"/>
</dbReference>
<feature type="domain" description="Mechanosensitive ion channel transmembrane helices 2/3" evidence="10">
    <location>
        <begin position="61"/>
        <end position="102"/>
    </location>
</feature>
<dbReference type="OrthoDB" id="31543at2157"/>
<feature type="transmembrane region" description="Helical" evidence="7">
    <location>
        <begin position="85"/>
        <end position="116"/>
    </location>
</feature>
<dbReference type="InterPro" id="IPR011014">
    <property type="entry name" value="MscS_channel_TM-2"/>
</dbReference>
<accession>A0A1I4RZ27</accession>
<evidence type="ECO:0000256" key="4">
    <source>
        <dbReference type="ARBA" id="ARBA00022692"/>
    </source>
</evidence>
<keyword evidence="12" id="KW-1185">Reference proteome</keyword>
<evidence type="ECO:0000256" key="5">
    <source>
        <dbReference type="ARBA" id="ARBA00022989"/>
    </source>
</evidence>
<keyword evidence="6 7" id="KW-0472">Membrane</keyword>
<dbReference type="InterPro" id="IPR003016">
    <property type="entry name" value="2-oxoA_DH_lipoyl-BS"/>
</dbReference>
<dbReference type="InterPro" id="IPR049142">
    <property type="entry name" value="MS_channel_1st"/>
</dbReference>
<evidence type="ECO:0000259" key="9">
    <source>
        <dbReference type="Pfam" id="PF21082"/>
    </source>
</evidence>
<comment type="similarity">
    <text evidence="2">Belongs to the MscS (TC 1.A.23) family.</text>
</comment>